<dbReference type="Proteomes" id="UP000334340">
    <property type="component" value="Unassembled WGS sequence"/>
</dbReference>
<protein>
    <recommendedName>
        <fullName evidence="1">DUF6933 domain-containing protein</fullName>
    </recommendedName>
</protein>
<feature type="domain" description="DUF6933" evidence="1">
    <location>
        <begin position="2"/>
        <end position="153"/>
    </location>
</feature>
<evidence type="ECO:0000313" key="3">
    <source>
        <dbReference type="Proteomes" id="UP000334340"/>
    </source>
</evidence>
<keyword evidence="3" id="KW-1185">Reference proteome</keyword>
<gene>
    <name evidence="2" type="ORF">MELA_01277</name>
</gene>
<organism evidence="2 3">
    <name type="scientific">Candidatus Methylomirabilis lanthanidiphila</name>
    <dbReference type="NCBI Taxonomy" id="2211376"/>
    <lineage>
        <taxon>Bacteria</taxon>
        <taxon>Candidatus Methylomirabilota</taxon>
        <taxon>Candidatus Methylomirabilia</taxon>
        <taxon>Candidatus Methylomirabilales</taxon>
        <taxon>Candidatus Methylomirabilaceae</taxon>
        <taxon>Candidatus Methylomirabilis</taxon>
    </lineage>
</organism>
<evidence type="ECO:0000313" key="2">
    <source>
        <dbReference type="EMBL" id="VUZ84902.1"/>
    </source>
</evidence>
<name>A0A564ZJU2_9BACT</name>
<accession>A0A564ZJU2</accession>
<evidence type="ECO:0000259" key="1">
    <source>
        <dbReference type="Pfam" id="PF22016"/>
    </source>
</evidence>
<dbReference type="AlphaFoldDB" id="A0A564ZJU2"/>
<proteinExistence type="predicted"/>
<dbReference type="Pfam" id="PF22016">
    <property type="entry name" value="DUF6933"/>
    <property type="match status" value="1"/>
</dbReference>
<dbReference type="InterPro" id="IPR053864">
    <property type="entry name" value="DUF6933"/>
</dbReference>
<sequence>MILRISDDLARKIKDRPTRVLPLDRNPYADWSTRLFAESRTQYIMITNTVSLYTMVMFGAGIHDALTFTSRVTSYISEFTRADGFELIYERLISPSTLHVSFSKALNRRVTGSMNDLEFQAKIILARGTVSPWDVSLTLNEIPFSYLKYNGPRVEFHRMGLETGVSN</sequence>
<dbReference type="EMBL" id="CABIKM010000020">
    <property type="protein sequence ID" value="VUZ84902.1"/>
    <property type="molecule type" value="Genomic_DNA"/>
</dbReference>
<reference evidence="2 3" key="1">
    <citation type="submission" date="2019-07" db="EMBL/GenBank/DDBJ databases">
        <authorList>
            <person name="Cremers G."/>
        </authorList>
    </citation>
    <scope>NUCLEOTIDE SEQUENCE [LARGE SCALE GENOMIC DNA]</scope>
</reference>